<accession>A0ABT9UZM2</accession>
<evidence type="ECO:0008006" key="3">
    <source>
        <dbReference type="Google" id="ProtNLM"/>
    </source>
</evidence>
<sequence length="114" mass="13230">MSLLKDIMDLLEPVGIPIETGVFSGKPPDEYIVITPMSDRLDFYADNQAHNIIEEARLSLFTKRNYQALKKQLTKVFLAGGMTITDRQYIGFEHDTKYHHYAIDVLKEYEMEDE</sequence>
<reference evidence="1 2" key="1">
    <citation type="submission" date="2023-07" db="EMBL/GenBank/DDBJ databases">
        <title>Genomic Encyclopedia of Type Strains, Phase IV (KMG-IV): sequencing the most valuable type-strain genomes for metagenomic binning, comparative biology and taxonomic classification.</title>
        <authorList>
            <person name="Goeker M."/>
        </authorList>
    </citation>
    <scope>NUCLEOTIDE SEQUENCE [LARGE SCALE GENOMIC DNA]</scope>
    <source>
        <strain evidence="1 2">DSM 23948</strain>
    </source>
</reference>
<gene>
    <name evidence="1" type="ORF">J2S07_000457</name>
</gene>
<organism evidence="1 2">
    <name type="scientific">Anoxybacillus andreesenii</name>
    <dbReference type="NCBI Taxonomy" id="1325932"/>
    <lineage>
        <taxon>Bacteria</taxon>
        <taxon>Bacillati</taxon>
        <taxon>Bacillota</taxon>
        <taxon>Bacilli</taxon>
        <taxon>Bacillales</taxon>
        <taxon>Anoxybacillaceae</taxon>
        <taxon>Anoxybacillus</taxon>
    </lineage>
</organism>
<dbReference type="RefSeq" id="WP_307148772.1">
    <property type="nucleotide sequence ID" value="NZ_JAUSTU010000002.1"/>
</dbReference>
<evidence type="ECO:0000313" key="1">
    <source>
        <dbReference type="EMBL" id="MDQ0154153.1"/>
    </source>
</evidence>
<name>A0ABT9UZM2_9BACL</name>
<dbReference type="EMBL" id="JAUSTU010000002">
    <property type="protein sequence ID" value="MDQ0154153.1"/>
    <property type="molecule type" value="Genomic_DNA"/>
</dbReference>
<evidence type="ECO:0000313" key="2">
    <source>
        <dbReference type="Proteomes" id="UP001231362"/>
    </source>
</evidence>
<proteinExistence type="predicted"/>
<comment type="caution">
    <text evidence="1">The sequence shown here is derived from an EMBL/GenBank/DDBJ whole genome shotgun (WGS) entry which is preliminary data.</text>
</comment>
<dbReference type="Proteomes" id="UP001231362">
    <property type="component" value="Unassembled WGS sequence"/>
</dbReference>
<protein>
    <recommendedName>
        <fullName evidence="3">Phage protein</fullName>
    </recommendedName>
</protein>
<keyword evidence="2" id="KW-1185">Reference proteome</keyword>